<keyword evidence="14" id="KW-1185">Reference proteome</keyword>
<dbReference type="Pfam" id="PF10444">
    <property type="entry name" value="Nbl1_Borealin_N"/>
    <property type="match status" value="1"/>
</dbReference>
<evidence type="ECO:0000256" key="4">
    <source>
        <dbReference type="ARBA" id="ARBA00022454"/>
    </source>
</evidence>
<dbReference type="GO" id="GO:0000070">
    <property type="term" value="P:mitotic sister chromatid segregation"/>
    <property type="evidence" value="ECO:0007669"/>
    <property type="project" value="TreeGrafter"/>
</dbReference>
<evidence type="ECO:0000256" key="11">
    <source>
        <dbReference type="SAM" id="MobiDB-lite"/>
    </source>
</evidence>
<evidence type="ECO:0000256" key="3">
    <source>
        <dbReference type="ARBA" id="ARBA00009914"/>
    </source>
</evidence>
<dbReference type="GO" id="GO:0051301">
    <property type="term" value="P:cell division"/>
    <property type="evidence" value="ECO:0007669"/>
    <property type="project" value="UniProtKB-KW"/>
</dbReference>
<dbReference type="GO" id="GO:0000775">
    <property type="term" value="C:chromosome, centromeric region"/>
    <property type="evidence" value="ECO:0007669"/>
    <property type="project" value="UniProtKB-SubCell"/>
</dbReference>
<organism evidence="13 14">
    <name type="scientific">Jimgerdemannia flammicorona</name>
    <dbReference type="NCBI Taxonomy" id="994334"/>
    <lineage>
        <taxon>Eukaryota</taxon>
        <taxon>Fungi</taxon>
        <taxon>Fungi incertae sedis</taxon>
        <taxon>Mucoromycota</taxon>
        <taxon>Mucoromycotina</taxon>
        <taxon>Endogonomycetes</taxon>
        <taxon>Endogonales</taxon>
        <taxon>Endogonaceae</taxon>
        <taxon>Jimgerdemannia</taxon>
    </lineage>
</organism>
<feature type="region of interest" description="Disordered" evidence="11">
    <location>
        <begin position="1"/>
        <end position="80"/>
    </location>
</feature>
<keyword evidence="6" id="KW-0498">Mitosis</keyword>
<dbReference type="GO" id="GO:0032133">
    <property type="term" value="C:chromosome passenger complex"/>
    <property type="evidence" value="ECO:0007669"/>
    <property type="project" value="TreeGrafter"/>
</dbReference>
<accession>A0A433QA71</accession>
<protein>
    <submittedName>
        <fullName evidence="13">Borealin N terminal-domain-containing protein</fullName>
    </submittedName>
</protein>
<dbReference type="PANTHER" id="PTHR16040">
    <property type="entry name" value="AUSTRALIN, ISOFORM A-RELATED"/>
    <property type="match status" value="1"/>
</dbReference>
<dbReference type="Proteomes" id="UP000274822">
    <property type="component" value="Unassembled WGS sequence"/>
</dbReference>
<feature type="region of interest" description="Disordered" evidence="11">
    <location>
        <begin position="230"/>
        <end position="280"/>
    </location>
</feature>
<evidence type="ECO:0000313" key="13">
    <source>
        <dbReference type="EMBL" id="RUS26685.1"/>
    </source>
</evidence>
<feature type="coiled-coil region" evidence="10">
    <location>
        <begin position="409"/>
        <end position="436"/>
    </location>
</feature>
<keyword evidence="10" id="KW-0175">Coiled coil</keyword>
<comment type="subcellular location">
    <subcellularLocation>
        <location evidence="2">Chromosome</location>
        <location evidence="2">Centromere</location>
    </subcellularLocation>
    <subcellularLocation>
        <location evidence="1">Nucleus</location>
    </subcellularLocation>
</comment>
<dbReference type="EMBL" id="RBNJ01009914">
    <property type="protein sequence ID" value="RUS26685.1"/>
    <property type="molecule type" value="Genomic_DNA"/>
</dbReference>
<evidence type="ECO:0000256" key="8">
    <source>
        <dbReference type="ARBA" id="ARBA00023306"/>
    </source>
</evidence>
<name>A0A433QA71_9FUNG</name>
<feature type="domain" description="Borealin N-terminal" evidence="12">
    <location>
        <begin position="83"/>
        <end position="136"/>
    </location>
</feature>
<comment type="caution">
    <text evidence="13">The sequence shown here is derived from an EMBL/GenBank/DDBJ whole genome shotgun (WGS) entry which is preliminary data.</text>
</comment>
<feature type="compositionally biased region" description="Polar residues" evidence="11">
    <location>
        <begin position="14"/>
        <end position="28"/>
    </location>
</feature>
<dbReference type="PANTHER" id="PTHR16040:SF7">
    <property type="entry name" value="AUSTRALIN, ISOFORM A-RELATED"/>
    <property type="match status" value="1"/>
</dbReference>
<feature type="region of interest" description="Disordered" evidence="11">
    <location>
        <begin position="315"/>
        <end position="360"/>
    </location>
</feature>
<evidence type="ECO:0000256" key="2">
    <source>
        <dbReference type="ARBA" id="ARBA00004584"/>
    </source>
</evidence>
<evidence type="ECO:0000256" key="6">
    <source>
        <dbReference type="ARBA" id="ARBA00022776"/>
    </source>
</evidence>
<evidence type="ECO:0000256" key="9">
    <source>
        <dbReference type="ARBA" id="ARBA00023328"/>
    </source>
</evidence>
<dbReference type="InterPro" id="IPR018867">
    <property type="entry name" value="Cell_div_borealin"/>
</dbReference>
<dbReference type="AlphaFoldDB" id="A0A433QA71"/>
<keyword evidence="4" id="KW-0158">Chromosome</keyword>
<feature type="compositionally biased region" description="Basic and acidic residues" evidence="11">
    <location>
        <begin position="247"/>
        <end position="256"/>
    </location>
</feature>
<keyword evidence="7" id="KW-0539">Nucleus</keyword>
<feature type="compositionally biased region" description="Basic residues" evidence="11">
    <location>
        <begin position="1"/>
        <end position="11"/>
    </location>
</feature>
<keyword evidence="8" id="KW-0131">Cell cycle</keyword>
<evidence type="ECO:0000259" key="12">
    <source>
        <dbReference type="Pfam" id="PF10444"/>
    </source>
</evidence>
<proteinExistence type="inferred from homology"/>
<evidence type="ECO:0000256" key="10">
    <source>
        <dbReference type="SAM" id="Coils"/>
    </source>
</evidence>
<dbReference type="Gene3D" id="6.10.250.1900">
    <property type="match status" value="1"/>
</dbReference>
<reference evidence="13 14" key="1">
    <citation type="journal article" date="2018" name="New Phytol.">
        <title>Phylogenomics of Endogonaceae and evolution of mycorrhizas within Mucoromycota.</title>
        <authorList>
            <person name="Chang Y."/>
            <person name="Desiro A."/>
            <person name="Na H."/>
            <person name="Sandor L."/>
            <person name="Lipzen A."/>
            <person name="Clum A."/>
            <person name="Barry K."/>
            <person name="Grigoriev I.V."/>
            <person name="Martin F.M."/>
            <person name="Stajich J.E."/>
            <person name="Smith M.E."/>
            <person name="Bonito G."/>
            <person name="Spatafora J.W."/>
        </authorList>
    </citation>
    <scope>NUCLEOTIDE SEQUENCE [LARGE SCALE GENOMIC DNA]</scope>
    <source>
        <strain evidence="13 14">AD002</strain>
    </source>
</reference>
<evidence type="ECO:0000256" key="1">
    <source>
        <dbReference type="ARBA" id="ARBA00004123"/>
    </source>
</evidence>
<comment type="similarity">
    <text evidence="3">Belongs to the borealin family.</text>
</comment>
<evidence type="ECO:0000313" key="14">
    <source>
        <dbReference type="Proteomes" id="UP000274822"/>
    </source>
</evidence>
<evidence type="ECO:0000256" key="7">
    <source>
        <dbReference type="ARBA" id="ARBA00023242"/>
    </source>
</evidence>
<dbReference type="InterPro" id="IPR018851">
    <property type="entry name" value="Borealin_N"/>
</dbReference>
<keyword evidence="5" id="KW-0132">Cell division</keyword>
<dbReference type="GO" id="GO:0005634">
    <property type="term" value="C:nucleus"/>
    <property type="evidence" value="ECO:0007669"/>
    <property type="project" value="UniProtKB-SubCell"/>
</dbReference>
<sequence>MPPKRTTKKPLPKVSTSSQDTQVASDNQASKKRTIEDTQLTLLHETPPEKKGAQVPSTPTKSGEGHDVAHSVKKPKLDEGKQRDLLENLEIEVQERCRKLESHLTTLAANLRARGKMEQARLPEAVRKMSVREFVEMYDADVKLFYDAQARKRTQTIAIRNESSSLTRALAEKRLKEFDKKQLKELEAVNEVGVLGSENEAGKKNGRGVKPNPVSRHLTGLENVAPINVVSPRKTRRQRILGSVATEEQKPPADKLKRGKTTQPADKIAATPSGRRSHSVLTEIHNRPATESTPASKQHLAPITSASTPIMHAGLSQTPASQRRRPRRGESIQSVNGSPLENPLGEEAKGDDESVESSPTLCGDKNFGVFRRGSSIKPIALPLEDGTVLSLDPATQSPSSAKGLGPVAKRKLAEKMAAYEAHLAACQAQVDRWKENLGVEGA</sequence>
<evidence type="ECO:0000256" key="5">
    <source>
        <dbReference type="ARBA" id="ARBA00022618"/>
    </source>
</evidence>
<keyword evidence="9" id="KW-0137">Centromere</keyword>
<feature type="compositionally biased region" description="Basic and acidic residues" evidence="11">
    <location>
        <begin position="63"/>
        <end position="80"/>
    </location>
</feature>
<gene>
    <name evidence="13" type="ORF">BC938DRAFT_484263</name>
</gene>
<dbReference type="GO" id="GO:0051233">
    <property type="term" value="C:spindle midzone"/>
    <property type="evidence" value="ECO:0007669"/>
    <property type="project" value="TreeGrafter"/>
</dbReference>